<dbReference type="InterPro" id="IPR027939">
    <property type="entry name" value="NMT1/THI5"/>
</dbReference>
<proteinExistence type="inferred from homology"/>
<evidence type="ECO:0000256" key="8">
    <source>
        <dbReference type="ARBA" id="ARBA00022977"/>
    </source>
</evidence>
<evidence type="ECO:0000256" key="5">
    <source>
        <dbReference type="ARBA" id="ARBA00022679"/>
    </source>
</evidence>
<evidence type="ECO:0000313" key="14">
    <source>
        <dbReference type="Proteomes" id="UP001597119"/>
    </source>
</evidence>
<dbReference type="RefSeq" id="WP_247381161.1">
    <property type="nucleotide sequence ID" value="NZ_JALLGV010000009.1"/>
</dbReference>
<dbReference type="InterPro" id="IPR015168">
    <property type="entry name" value="SsuA/THI5"/>
</dbReference>
<dbReference type="SUPFAM" id="SSF53850">
    <property type="entry name" value="Periplasmic binding protein-like II"/>
    <property type="match status" value="1"/>
</dbReference>
<evidence type="ECO:0000313" key="13">
    <source>
        <dbReference type="EMBL" id="MFD1589401.1"/>
    </source>
</evidence>
<comment type="similarity">
    <text evidence="3">Belongs to the NMT1/THI5 family.</text>
</comment>
<keyword evidence="6" id="KW-0479">Metal-binding</keyword>
<evidence type="ECO:0000256" key="1">
    <source>
        <dbReference type="ARBA" id="ARBA00003469"/>
    </source>
</evidence>
<keyword evidence="7" id="KW-0663">Pyridoxal phosphate</keyword>
<dbReference type="PANTHER" id="PTHR31528">
    <property type="entry name" value="4-AMINO-5-HYDROXYMETHYL-2-METHYLPYRIMIDINE PHOSPHATE SYNTHASE THI11-RELATED"/>
    <property type="match status" value="1"/>
</dbReference>
<accession>A0ABD6CH70</accession>
<evidence type="ECO:0000256" key="2">
    <source>
        <dbReference type="ARBA" id="ARBA00004948"/>
    </source>
</evidence>
<gene>
    <name evidence="13" type="ORF">ACFR9U_20695</name>
</gene>
<keyword evidence="5" id="KW-0808">Transferase</keyword>
<sequence length="322" mass="35408">MTRTIDFQLNWEPNGFQAPYFLAREQGFYAEEGLDVRFVEGHGSPFAAEQAGQGRREFALAGGSAVLSVRSQGVDPLAVAAVTQQTPAAIYTLRDVFGERLTDPQQLAGRTVAPSATKTRILTAQLLESTGIREEVELLPVDEHTHHRVQHKLLDGEVDAAVGVVTNGLELEREYDRPADELPIGEYLDVYGMTLVTSPEFARENDDTVRSFLRATARGWAAATKDPTGAIDALVARNATLERTREIEQAKFETAAADLQFTPHVRKMGWGHHDADRWRSLAGTLADTDLLDGPVDPDAAWTNEFLDDAPPITDYAGRIGRR</sequence>
<dbReference type="PANTHER" id="PTHR31528:SF1">
    <property type="entry name" value="4-AMINO-5-HYDROXYMETHYL-2-METHYLPYRIMIDINE PHOSPHATE SYNTHASE THI11-RELATED"/>
    <property type="match status" value="1"/>
</dbReference>
<evidence type="ECO:0000256" key="3">
    <source>
        <dbReference type="ARBA" id="ARBA00009406"/>
    </source>
</evidence>
<dbReference type="AlphaFoldDB" id="A0ABD6CH70"/>
<keyword evidence="14" id="KW-1185">Reference proteome</keyword>
<evidence type="ECO:0000256" key="7">
    <source>
        <dbReference type="ARBA" id="ARBA00022898"/>
    </source>
</evidence>
<comment type="subunit">
    <text evidence="4">Homodimer.</text>
</comment>
<comment type="function">
    <text evidence="1">Responsible for the formation of the pyrimidine heterocycle in the thiamine biosynthesis pathway. Catalyzes the formation of hydroxymethylpyrimidine phosphate (HMP-P) from histidine and pyridoxal phosphate (PLP). The protein uses PLP and the active site histidine to form HMP-P, generating an inactive enzyme. The enzyme can only undergo a single turnover, which suggests it is a suicide enzyme.</text>
</comment>
<reference evidence="13 14" key="1">
    <citation type="journal article" date="2019" name="Int. J. Syst. Evol. Microbiol.">
        <title>The Global Catalogue of Microorganisms (GCM) 10K type strain sequencing project: providing services to taxonomists for standard genome sequencing and annotation.</title>
        <authorList>
            <consortium name="The Broad Institute Genomics Platform"/>
            <consortium name="The Broad Institute Genome Sequencing Center for Infectious Disease"/>
            <person name="Wu L."/>
            <person name="Ma J."/>
        </authorList>
    </citation>
    <scope>NUCLEOTIDE SEQUENCE [LARGE SCALE GENOMIC DNA]</scope>
    <source>
        <strain evidence="13 14">CGMCC 1.12125</strain>
    </source>
</reference>
<keyword evidence="9" id="KW-0408">Iron</keyword>
<dbReference type="GO" id="GO:0046872">
    <property type="term" value="F:metal ion binding"/>
    <property type="evidence" value="ECO:0007669"/>
    <property type="project" value="UniProtKB-KW"/>
</dbReference>
<evidence type="ECO:0000256" key="4">
    <source>
        <dbReference type="ARBA" id="ARBA00011738"/>
    </source>
</evidence>
<protein>
    <recommendedName>
        <fullName evidence="10">Thiamine pyrimidine synthase</fullName>
    </recommendedName>
</protein>
<dbReference type="EMBL" id="JBHUDJ010000015">
    <property type="protein sequence ID" value="MFD1589401.1"/>
    <property type="molecule type" value="Genomic_DNA"/>
</dbReference>
<organism evidence="13 14">
    <name type="scientific">Halorientalis brevis</name>
    <dbReference type="NCBI Taxonomy" id="1126241"/>
    <lineage>
        <taxon>Archaea</taxon>
        <taxon>Methanobacteriati</taxon>
        <taxon>Methanobacteriota</taxon>
        <taxon>Stenosarchaea group</taxon>
        <taxon>Halobacteria</taxon>
        <taxon>Halobacteriales</taxon>
        <taxon>Haloarculaceae</taxon>
        <taxon>Halorientalis</taxon>
    </lineage>
</organism>
<dbReference type="Pfam" id="PF09084">
    <property type="entry name" value="NMT1"/>
    <property type="match status" value="1"/>
</dbReference>
<evidence type="ECO:0000256" key="9">
    <source>
        <dbReference type="ARBA" id="ARBA00023004"/>
    </source>
</evidence>
<evidence type="ECO:0000256" key="10">
    <source>
        <dbReference type="ARBA" id="ARBA00033171"/>
    </source>
</evidence>
<comment type="catalytic activity">
    <reaction evidence="11">
        <text>N(6)-(pyridoxal phosphate)-L-lysyl-[4-amino-5-hydroxymethyl-2-methylpyrimidine phosphate synthase] + L-histidyl-[4-amino-5-hydroxymethyl-2-methylpyrimidine phosphate synthase] + 2 Fe(3+) + 4 H2O = L-lysyl-[4-amino-5-hydroxymethyl-2-methylpyrimidine phosphate synthase] + (2S)-2-amino-5-hydroxy-4-oxopentanoyl-[4-amino-5-hydroxymethyl-2-methylpyrimidine phosphate synthase] + 4-amino-2-methyl-5-(phosphooxymethyl)pyrimidine + 3-oxopropanoate + 2 Fe(2+) + 2 H(+)</text>
        <dbReference type="Rhea" id="RHEA:65756"/>
        <dbReference type="Rhea" id="RHEA-COMP:16892"/>
        <dbReference type="Rhea" id="RHEA-COMP:16893"/>
        <dbReference type="Rhea" id="RHEA-COMP:16894"/>
        <dbReference type="Rhea" id="RHEA-COMP:16895"/>
        <dbReference type="ChEBI" id="CHEBI:15377"/>
        <dbReference type="ChEBI" id="CHEBI:15378"/>
        <dbReference type="ChEBI" id="CHEBI:29033"/>
        <dbReference type="ChEBI" id="CHEBI:29034"/>
        <dbReference type="ChEBI" id="CHEBI:29969"/>
        <dbReference type="ChEBI" id="CHEBI:29979"/>
        <dbReference type="ChEBI" id="CHEBI:33190"/>
        <dbReference type="ChEBI" id="CHEBI:58354"/>
        <dbReference type="ChEBI" id="CHEBI:143915"/>
        <dbReference type="ChEBI" id="CHEBI:157692"/>
    </reaction>
    <physiologicalReaction direction="left-to-right" evidence="11">
        <dbReference type="Rhea" id="RHEA:65757"/>
    </physiologicalReaction>
</comment>
<feature type="domain" description="SsuA/THI5-like" evidence="12">
    <location>
        <begin position="18"/>
        <end position="230"/>
    </location>
</feature>
<dbReference type="Gene3D" id="3.40.190.10">
    <property type="entry name" value="Periplasmic binding protein-like II"/>
    <property type="match status" value="2"/>
</dbReference>
<name>A0ABD6CH70_9EURY</name>
<evidence type="ECO:0000259" key="12">
    <source>
        <dbReference type="Pfam" id="PF09084"/>
    </source>
</evidence>
<dbReference type="Proteomes" id="UP001597119">
    <property type="component" value="Unassembled WGS sequence"/>
</dbReference>
<comment type="caution">
    <text evidence="13">The sequence shown here is derived from an EMBL/GenBank/DDBJ whole genome shotgun (WGS) entry which is preliminary data.</text>
</comment>
<evidence type="ECO:0000256" key="6">
    <source>
        <dbReference type="ARBA" id="ARBA00022723"/>
    </source>
</evidence>
<dbReference type="GO" id="GO:0016740">
    <property type="term" value="F:transferase activity"/>
    <property type="evidence" value="ECO:0007669"/>
    <property type="project" value="UniProtKB-KW"/>
</dbReference>
<keyword evidence="8" id="KW-0784">Thiamine biosynthesis</keyword>
<evidence type="ECO:0000256" key="11">
    <source>
        <dbReference type="ARBA" id="ARBA00048179"/>
    </source>
</evidence>
<dbReference type="GO" id="GO:0009228">
    <property type="term" value="P:thiamine biosynthetic process"/>
    <property type="evidence" value="ECO:0007669"/>
    <property type="project" value="UniProtKB-KW"/>
</dbReference>
<comment type="pathway">
    <text evidence="2">Cofactor biosynthesis; thiamine diphosphate biosynthesis.</text>
</comment>